<accession>A0A0N1IBG4</accession>
<evidence type="ECO:0000313" key="2">
    <source>
        <dbReference type="Proteomes" id="UP000053240"/>
    </source>
</evidence>
<proteinExistence type="predicted"/>
<dbReference type="EMBL" id="KQ460077">
    <property type="protein sequence ID" value="KPJ17873.1"/>
    <property type="molecule type" value="Genomic_DNA"/>
</dbReference>
<dbReference type="InParanoid" id="A0A0N1IBG4"/>
<sequence length="129" mass="13770">MFSQTVNGIDFVVSIGTGSPRCCAKGALLHRDRVQFAYSQASALSRGTRLSNIIRSLYITTLSDACAGCAPPASPPPPSLALAPPPTCEAPPPFAFTISTRYIRIGRFVPGTKYVVTRSCIVSPARQHF</sequence>
<evidence type="ECO:0000313" key="1">
    <source>
        <dbReference type="EMBL" id="KPJ17873.1"/>
    </source>
</evidence>
<gene>
    <name evidence="1" type="ORF">RR48_04014</name>
</gene>
<organism evidence="1 2">
    <name type="scientific">Papilio machaon</name>
    <name type="common">Old World swallowtail butterfly</name>
    <dbReference type="NCBI Taxonomy" id="76193"/>
    <lineage>
        <taxon>Eukaryota</taxon>
        <taxon>Metazoa</taxon>
        <taxon>Ecdysozoa</taxon>
        <taxon>Arthropoda</taxon>
        <taxon>Hexapoda</taxon>
        <taxon>Insecta</taxon>
        <taxon>Pterygota</taxon>
        <taxon>Neoptera</taxon>
        <taxon>Endopterygota</taxon>
        <taxon>Lepidoptera</taxon>
        <taxon>Glossata</taxon>
        <taxon>Ditrysia</taxon>
        <taxon>Papilionoidea</taxon>
        <taxon>Papilionidae</taxon>
        <taxon>Papilioninae</taxon>
        <taxon>Papilio</taxon>
    </lineage>
</organism>
<dbReference type="AlphaFoldDB" id="A0A0N1IBG4"/>
<name>A0A0N1IBG4_PAPMA</name>
<reference evidence="1 2" key="1">
    <citation type="journal article" date="2015" name="Nat. Commun.">
        <title>Outbred genome sequencing and CRISPR/Cas9 gene editing in butterflies.</title>
        <authorList>
            <person name="Li X."/>
            <person name="Fan D."/>
            <person name="Zhang W."/>
            <person name="Liu G."/>
            <person name="Zhang L."/>
            <person name="Zhao L."/>
            <person name="Fang X."/>
            <person name="Chen L."/>
            <person name="Dong Y."/>
            <person name="Chen Y."/>
            <person name="Ding Y."/>
            <person name="Zhao R."/>
            <person name="Feng M."/>
            <person name="Zhu Y."/>
            <person name="Feng Y."/>
            <person name="Jiang X."/>
            <person name="Zhu D."/>
            <person name="Xiang H."/>
            <person name="Feng X."/>
            <person name="Li S."/>
            <person name="Wang J."/>
            <person name="Zhang G."/>
            <person name="Kronforst M.R."/>
            <person name="Wang W."/>
        </authorList>
    </citation>
    <scope>NUCLEOTIDE SEQUENCE [LARGE SCALE GENOMIC DNA]</scope>
    <source>
        <strain evidence="1">Ya'a_city_454_Pm</strain>
        <tissue evidence="1">Whole body</tissue>
    </source>
</reference>
<dbReference type="Proteomes" id="UP000053240">
    <property type="component" value="Unassembled WGS sequence"/>
</dbReference>
<keyword evidence="2" id="KW-1185">Reference proteome</keyword>
<protein>
    <submittedName>
        <fullName evidence="1">Uncharacterized protein</fullName>
    </submittedName>
</protein>